<dbReference type="AlphaFoldDB" id="S0FG51"/>
<dbReference type="Pfam" id="PF12010">
    <property type="entry name" value="DUF3502"/>
    <property type="match status" value="1"/>
</dbReference>
<dbReference type="PANTHER" id="PTHR43649">
    <property type="entry name" value="ARABINOSE-BINDING PROTEIN-RELATED"/>
    <property type="match status" value="1"/>
</dbReference>
<organism evidence="3 4">
    <name type="scientific">Ruminiclostridium cellobioparum subsp. termitidis CT1112</name>
    <dbReference type="NCBI Taxonomy" id="1195236"/>
    <lineage>
        <taxon>Bacteria</taxon>
        <taxon>Bacillati</taxon>
        <taxon>Bacillota</taxon>
        <taxon>Clostridia</taxon>
        <taxon>Eubacteriales</taxon>
        <taxon>Oscillospiraceae</taxon>
        <taxon>Ruminiclostridium</taxon>
    </lineage>
</organism>
<dbReference type="PANTHER" id="PTHR43649:SF17">
    <property type="entry name" value="ABC TRANSPORTER SOLUTE BINDING PROTEIN-SUGAR TRANSPORT"/>
    <property type="match status" value="1"/>
</dbReference>
<dbReference type="PROSITE" id="PS51257">
    <property type="entry name" value="PROKAR_LIPOPROTEIN"/>
    <property type="match status" value="1"/>
</dbReference>
<evidence type="ECO:0000313" key="4">
    <source>
        <dbReference type="Proteomes" id="UP000014155"/>
    </source>
</evidence>
<feature type="domain" description="DUF3502" evidence="2">
    <location>
        <begin position="435"/>
        <end position="501"/>
    </location>
</feature>
<dbReference type="InterPro" id="IPR050490">
    <property type="entry name" value="Bact_solute-bd_prot1"/>
</dbReference>
<proteinExistence type="predicted"/>
<dbReference type="RefSeq" id="WP_004630250.1">
    <property type="nucleotide sequence ID" value="NZ_AORV01000065.1"/>
</dbReference>
<keyword evidence="3" id="KW-0813">Transport</keyword>
<feature type="signal peptide" evidence="1">
    <location>
        <begin position="1"/>
        <end position="22"/>
    </location>
</feature>
<dbReference type="InterPro" id="IPR022627">
    <property type="entry name" value="DUF3502"/>
</dbReference>
<dbReference type="eggNOG" id="COG1653">
    <property type="taxonomic scope" value="Bacteria"/>
</dbReference>
<gene>
    <name evidence="3" type="ORF">CTER_4488</name>
</gene>
<comment type="caution">
    <text evidence="3">The sequence shown here is derived from an EMBL/GenBank/DDBJ whole genome shotgun (WGS) entry which is preliminary data.</text>
</comment>
<dbReference type="Gene3D" id="3.40.190.10">
    <property type="entry name" value="Periplasmic binding protein-like II"/>
    <property type="match status" value="1"/>
</dbReference>
<dbReference type="PATRIC" id="fig|1195236.3.peg.4664"/>
<dbReference type="Proteomes" id="UP000014155">
    <property type="component" value="Unassembled WGS sequence"/>
</dbReference>
<evidence type="ECO:0000313" key="3">
    <source>
        <dbReference type="EMBL" id="EMS69832.1"/>
    </source>
</evidence>
<reference evidence="3 4" key="1">
    <citation type="journal article" date="2013" name="Genome Announc.">
        <title>Draft Genome Sequence of the Cellulolytic, Mesophilic, Anaerobic Bacterium Clostridium termitidis Strain CT1112 (DSM 5398).</title>
        <authorList>
            <person name="Lal S."/>
            <person name="Ramachandran U."/>
            <person name="Zhang X."/>
            <person name="Munir R."/>
            <person name="Sparling R."/>
            <person name="Levin D.B."/>
        </authorList>
    </citation>
    <scope>NUCLEOTIDE SEQUENCE [LARGE SCALE GENOMIC DNA]</scope>
    <source>
        <strain evidence="3 4">CT1112</strain>
    </source>
</reference>
<keyword evidence="4" id="KW-1185">Reference proteome</keyword>
<sequence>MRKMLKVLSIICAVSIMIFAFAGCGSNSAASGSTASTGTASTAPSTDAAASTQVSAENAPTIVWWQIGTQPQNLTEGVAKINEYIAGKYGVKVDIKVAGWGDYDTKMNTIVNTGEAFDIMFVNNNNYNRFINLGALADITDAVQKETPDLFKFIPEKVWNGTKLNGKIYSVPTYKDSSITQYFVWDDSIVKKYNIDYENIKTLKELDKPFRAIKAGEGKSYYPLQMIKDDGFNGMFNKYDDLTLGLRPMGVKIDDTSRKVVSVLEQPDVMEDLKQLHQWYKDGIINPDAPTLGEAPKKLPFFSAQAFPGAEASWQVDKGVEKYVMAQQFGPIFTTSSIQGSLNAISANSKYKAEALKFIQAVNTDAQLRNMLAYGIEGTDWQKVADNVIKRTSDTWTLPAYSQGTFFNMAAVDPNPADQWDAVKKLNEEATASVTLGYALDISNLSTEVANCKAVWDKYKYELQTGASDPVVMVPKIVKELKAAGMDKIMAEAQKQITEYFK</sequence>
<dbReference type="SUPFAM" id="SSF53850">
    <property type="entry name" value="Periplasmic binding protein-like II"/>
    <property type="match status" value="1"/>
</dbReference>
<feature type="chain" id="PRO_5038914874" evidence="1">
    <location>
        <begin position="23"/>
        <end position="502"/>
    </location>
</feature>
<evidence type="ECO:0000256" key="1">
    <source>
        <dbReference type="SAM" id="SignalP"/>
    </source>
</evidence>
<name>S0FG51_RUMCE</name>
<evidence type="ECO:0000259" key="2">
    <source>
        <dbReference type="Pfam" id="PF12010"/>
    </source>
</evidence>
<keyword evidence="3" id="KW-0762">Sugar transport</keyword>
<keyword evidence="1" id="KW-0732">Signal</keyword>
<dbReference type="STRING" id="1195236.CTER_4488"/>
<dbReference type="EMBL" id="AORV01000065">
    <property type="protein sequence ID" value="EMS69832.1"/>
    <property type="molecule type" value="Genomic_DNA"/>
</dbReference>
<protein>
    <submittedName>
        <fullName evidence="3">ABC-type sugar transport system, periplasmic component</fullName>
    </submittedName>
</protein>
<accession>S0FG51</accession>